<evidence type="ECO:0000256" key="1">
    <source>
        <dbReference type="PROSITE-ProRule" id="PRU00176"/>
    </source>
</evidence>
<evidence type="ECO:0000313" key="4">
    <source>
        <dbReference type="EMBL" id="CAJ1400924.1"/>
    </source>
</evidence>
<sequence>MSGFEINSRPVRIGRPQHYVPPTVELPPLDLTVLRERGLLPREVDPECSKVSLNCVTREVYFGNLAPGCADEEAMRELVEPAVREMPEYNRELGPPIVKVSLSPPGTFCFIQFQNAELATRVIAIFDDTELFGRRIRVSRPSKYSMTVEGSTDKPPPPLEQPSAPLPPPEKADQWLAPDLLQVAAQELAAERQRNAPA</sequence>
<reference evidence="4" key="1">
    <citation type="submission" date="2023-08" db="EMBL/GenBank/DDBJ databases">
        <authorList>
            <person name="Chen Y."/>
            <person name="Shah S."/>
            <person name="Dougan E. K."/>
            <person name="Thang M."/>
            <person name="Chan C."/>
        </authorList>
    </citation>
    <scope>NUCLEOTIDE SEQUENCE</scope>
</reference>
<comment type="caution">
    <text evidence="4">The sequence shown here is derived from an EMBL/GenBank/DDBJ whole genome shotgun (WGS) entry which is preliminary data.</text>
</comment>
<feature type="region of interest" description="Disordered" evidence="2">
    <location>
        <begin position="143"/>
        <end position="175"/>
    </location>
</feature>
<keyword evidence="5" id="KW-1185">Reference proteome</keyword>
<dbReference type="GO" id="GO:0003723">
    <property type="term" value="F:RNA binding"/>
    <property type="evidence" value="ECO:0007669"/>
    <property type="project" value="UniProtKB-UniRule"/>
</dbReference>
<dbReference type="Gene3D" id="3.30.70.330">
    <property type="match status" value="1"/>
</dbReference>
<dbReference type="InterPro" id="IPR000504">
    <property type="entry name" value="RRM_dom"/>
</dbReference>
<dbReference type="SUPFAM" id="SSF54928">
    <property type="entry name" value="RNA-binding domain, RBD"/>
    <property type="match status" value="1"/>
</dbReference>
<organism evidence="4 5">
    <name type="scientific">Effrenium voratum</name>
    <dbReference type="NCBI Taxonomy" id="2562239"/>
    <lineage>
        <taxon>Eukaryota</taxon>
        <taxon>Sar</taxon>
        <taxon>Alveolata</taxon>
        <taxon>Dinophyceae</taxon>
        <taxon>Suessiales</taxon>
        <taxon>Symbiodiniaceae</taxon>
        <taxon>Effrenium</taxon>
    </lineage>
</organism>
<dbReference type="InterPro" id="IPR012677">
    <property type="entry name" value="Nucleotide-bd_a/b_plait_sf"/>
</dbReference>
<dbReference type="PROSITE" id="PS50102">
    <property type="entry name" value="RRM"/>
    <property type="match status" value="1"/>
</dbReference>
<dbReference type="Proteomes" id="UP001178507">
    <property type="component" value="Unassembled WGS sequence"/>
</dbReference>
<protein>
    <recommendedName>
        <fullName evidence="3">RRM domain-containing protein</fullName>
    </recommendedName>
</protein>
<evidence type="ECO:0000259" key="3">
    <source>
        <dbReference type="PROSITE" id="PS50102"/>
    </source>
</evidence>
<keyword evidence="1" id="KW-0694">RNA-binding</keyword>
<gene>
    <name evidence="4" type="ORF">EVOR1521_LOCUS24164</name>
</gene>
<evidence type="ECO:0000256" key="2">
    <source>
        <dbReference type="SAM" id="MobiDB-lite"/>
    </source>
</evidence>
<dbReference type="InterPro" id="IPR035979">
    <property type="entry name" value="RBD_domain_sf"/>
</dbReference>
<feature type="domain" description="RRM" evidence="3">
    <location>
        <begin position="58"/>
        <end position="143"/>
    </location>
</feature>
<accession>A0AA36NCF2</accession>
<proteinExistence type="predicted"/>
<evidence type="ECO:0000313" key="5">
    <source>
        <dbReference type="Proteomes" id="UP001178507"/>
    </source>
</evidence>
<dbReference type="EMBL" id="CAUJNA010003391">
    <property type="protein sequence ID" value="CAJ1400924.1"/>
    <property type="molecule type" value="Genomic_DNA"/>
</dbReference>
<feature type="compositionally biased region" description="Pro residues" evidence="2">
    <location>
        <begin position="154"/>
        <end position="169"/>
    </location>
</feature>
<name>A0AA36NCF2_9DINO</name>
<dbReference type="AlphaFoldDB" id="A0AA36NCF2"/>